<sequence length="69" mass="7377">MSLANYNPFCIAKTLATSESSNEKTFQQLAPTTTPSLSLTTTPIPHLPPSIGPVASTFSLYQPLIRGVQ</sequence>
<dbReference type="Proteomes" id="UP000002051">
    <property type="component" value="Chromosome 4"/>
</dbReference>
<gene>
    <name evidence="1" type="ordered locus">MTR_4g009780</name>
</gene>
<dbReference type="AlphaFoldDB" id="G7JGU5"/>
<proteinExistence type="predicted"/>
<reference evidence="2" key="3">
    <citation type="submission" date="2015-04" db="UniProtKB">
        <authorList>
            <consortium name="EnsemblPlants"/>
        </authorList>
    </citation>
    <scope>IDENTIFICATION</scope>
    <source>
        <strain evidence="2">cv. Jemalong A17</strain>
    </source>
</reference>
<dbReference type="EMBL" id="CM001220">
    <property type="protein sequence ID" value="AES86538.1"/>
    <property type="molecule type" value="Genomic_DNA"/>
</dbReference>
<accession>G7JGU5</accession>
<protein>
    <submittedName>
        <fullName evidence="1 2">Uncharacterized protein</fullName>
    </submittedName>
</protein>
<keyword evidence="3" id="KW-1185">Reference proteome</keyword>
<reference evidence="1 3" key="2">
    <citation type="journal article" date="2014" name="BMC Genomics">
        <title>An improved genome release (version Mt4.0) for the model legume Medicago truncatula.</title>
        <authorList>
            <person name="Tang H."/>
            <person name="Krishnakumar V."/>
            <person name="Bidwell S."/>
            <person name="Rosen B."/>
            <person name="Chan A."/>
            <person name="Zhou S."/>
            <person name="Gentzbittel L."/>
            <person name="Childs K.L."/>
            <person name="Yandell M."/>
            <person name="Gundlach H."/>
            <person name="Mayer K.F."/>
            <person name="Schwartz D.C."/>
            <person name="Town C.D."/>
        </authorList>
    </citation>
    <scope>GENOME REANNOTATION</scope>
    <source>
        <strain evidence="2 3">cv. Jemalong A17</strain>
    </source>
</reference>
<evidence type="ECO:0000313" key="2">
    <source>
        <dbReference type="EnsemblPlants" id="AES86538"/>
    </source>
</evidence>
<dbReference type="EnsemblPlants" id="AES86538">
    <property type="protein sequence ID" value="AES86538"/>
    <property type="gene ID" value="MTR_4g009780"/>
</dbReference>
<evidence type="ECO:0000313" key="1">
    <source>
        <dbReference type="EMBL" id="AES86538.1"/>
    </source>
</evidence>
<reference evidence="1 3" key="1">
    <citation type="journal article" date="2011" name="Nature">
        <title>The Medicago genome provides insight into the evolution of rhizobial symbioses.</title>
        <authorList>
            <person name="Young N.D."/>
            <person name="Debelle F."/>
            <person name="Oldroyd G.E."/>
            <person name="Geurts R."/>
            <person name="Cannon S.B."/>
            <person name="Udvardi M.K."/>
            <person name="Benedito V.A."/>
            <person name="Mayer K.F."/>
            <person name="Gouzy J."/>
            <person name="Schoof H."/>
            <person name="Van de Peer Y."/>
            <person name="Proost S."/>
            <person name="Cook D.R."/>
            <person name="Meyers B.C."/>
            <person name="Spannagl M."/>
            <person name="Cheung F."/>
            <person name="De Mita S."/>
            <person name="Krishnakumar V."/>
            <person name="Gundlach H."/>
            <person name="Zhou S."/>
            <person name="Mudge J."/>
            <person name="Bharti A.K."/>
            <person name="Murray J.D."/>
            <person name="Naoumkina M.A."/>
            <person name="Rosen B."/>
            <person name="Silverstein K.A."/>
            <person name="Tang H."/>
            <person name="Rombauts S."/>
            <person name="Zhao P.X."/>
            <person name="Zhou P."/>
            <person name="Barbe V."/>
            <person name="Bardou P."/>
            <person name="Bechner M."/>
            <person name="Bellec A."/>
            <person name="Berger A."/>
            <person name="Berges H."/>
            <person name="Bidwell S."/>
            <person name="Bisseling T."/>
            <person name="Choisne N."/>
            <person name="Couloux A."/>
            <person name="Denny R."/>
            <person name="Deshpande S."/>
            <person name="Dai X."/>
            <person name="Doyle J.J."/>
            <person name="Dudez A.M."/>
            <person name="Farmer A.D."/>
            <person name="Fouteau S."/>
            <person name="Franken C."/>
            <person name="Gibelin C."/>
            <person name="Gish J."/>
            <person name="Goldstein S."/>
            <person name="Gonzalez A.J."/>
            <person name="Green P.J."/>
            <person name="Hallab A."/>
            <person name="Hartog M."/>
            <person name="Hua A."/>
            <person name="Humphray S.J."/>
            <person name="Jeong D.H."/>
            <person name="Jing Y."/>
            <person name="Jocker A."/>
            <person name="Kenton S.M."/>
            <person name="Kim D.J."/>
            <person name="Klee K."/>
            <person name="Lai H."/>
            <person name="Lang C."/>
            <person name="Lin S."/>
            <person name="Macmil S.L."/>
            <person name="Magdelenat G."/>
            <person name="Matthews L."/>
            <person name="McCorrison J."/>
            <person name="Monaghan E.L."/>
            <person name="Mun J.H."/>
            <person name="Najar F.Z."/>
            <person name="Nicholson C."/>
            <person name="Noirot C."/>
            <person name="O'Bleness M."/>
            <person name="Paule C.R."/>
            <person name="Poulain J."/>
            <person name="Prion F."/>
            <person name="Qin B."/>
            <person name="Qu C."/>
            <person name="Retzel E.F."/>
            <person name="Riddle C."/>
            <person name="Sallet E."/>
            <person name="Samain S."/>
            <person name="Samson N."/>
            <person name="Sanders I."/>
            <person name="Saurat O."/>
            <person name="Scarpelli C."/>
            <person name="Schiex T."/>
            <person name="Segurens B."/>
            <person name="Severin A.J."/>
            <person name="Sherrier D.J."/>
            <person name="Shi R."/>
            <person name="Sims S."/>
            <person name="Singer S.R."/>
            <person name="Sinharoy S."/>
            <person name="Sterck L."/>
            <person name="Viollet A."/>
            <person name="Wang B.B."/>
            <person name="Wang K."/>
            <person name="Wang M."/>
            <person name="Wang X."/>
            <person name="Warfsmann J."/>
            <person name="Weissenbach J."/>
            <person name="White D.D."/>
            <person name="White J.D."/>
            <person name="Wiley G.B."/>
            <person name="Wincker P."/>
            <person name="Xing Y."/>
            <person name="Yang L."/>
            <person name="Yao Z."/>
            <person name="Ying F."/>
            <person name="Zhai J."/>
            <person name="Zhou L."/>
            <person name="Zuber A."/>
            <person name="Denarie J."/>
            <person name="Dixon R.A."/>
            <person name="May G.D."/>
            <person name="Schwartz D.C."/>
            <person name="Rogers J."/>
            <person name="Quetier F."/>
            <person name="Town C.D."/>
            <person name="Roe B.A."/>
        </authorList>
    </citation>
    <scope>NUCLEOTIDE SEQUENCE [LARGE SCALE GENOMIC DNA]</scope>
    <source>
        <strain evidence="1">A17</strain>
        <strain evidence="2 3">cv. Jemalong A17</strain>
    </source>
</reference>
<organism evidence="1 3">
    <name type="scientific">Medicago truncatula</name>
    <name type="common">Barrel medic</name>
    <name type="synonym">Medicago tribuloides</name>
    <dbReference type="NCBI Taxonomy" id="3880"/>
    <lineage>
        <taxon>Eukaryota</taxon>
        <taxon>Viridiplantae</taxon>
        <taxon>Streptophyta</taxon>
        <taxon>Embryophyta</taxon>
        <taxon>Tracheophyta</taxon>
        <taxon>Spermatophyta</taxon>
        <taxon>Magnoliopsida</taxon>
        <taxon>eudicotyledons</taxon>
        <taxon>Gunneridae</taxon>
        <taxon>Pentapetalae</taxon>
        <taxon>rosids</taxon>
        <taxon>fabids</taxon>
        <taxon>Fabales</taxon>
        <taxon>Fabaceae</taxon>
        <taxon>Papilionoideae</taxon>
        <taxon>50 kb inversion clade</taxon>
        <taxon>NPAAA clade</taxon>
        <taxon>Hologalegina</taxon>
        <taxon>IRL clade</taxon>
        <taxon>Trifolieae</taxon>
        <taxon>Medicago</taxon>
    </lineage>
</organism>
<dbReference type="HOGENOM" id="CLU_204160_0_0_1"/>
<evidence type="ECO:0000313" key="3">
    <source>
        <dbReference type="Proteomes" id="UP000002051"/>
    </source>
</evidence>
<name>G7JGU5_MEDTR</name>
<dbReference type="PaxDb" id="3880-AES86538"/>